<evidence type="ECO:0000313" key="10">
    <source>
        <dbReference type="Proteomes" id="UP000534783"/>
    </source>
</evidence>
<reference evidence="9 10" key="1">
    <citation type="journal article" date="2020" name="Nature">
        <title>Bacterial chemolithoautotrophy via manganese oxidation.</title>
        <authorList>
            <person name="Yu H."/>
            <person name="Leadbetter J.R."/>
        </authorList>
    </citation>
    <scope>NUCLEOTIDE SEQUENCE [LARGE SCALE GENOMIC DNA]</scope>
    <source>
        <strain evidence="9 10">Mn-1</strain>
    </source>
</reference>
<dbReference type="NCBIfam" id="TIGR03013">
    <property type="entry name" value="EpsB_2"/>
    <property type="match status" value="1"/>
</dbReference>
<sequence length="444" mass="51086">MIRIFNRYLPIRDTVYFILENALILLFLMWSTTMGSGWPNLILVPLVVQVCLYYNELHPSFPRFSLKEFWVKHLQSILLAGGILFAIFVVTPVEIASTERFWKHLAFSPFILIGLRLGYQALVAVRQWETSVLIIGSGQVATLLMDTLSRHRNLGYRPVQFKWDLGAPDKLGEEWEKLGNVLGMHQVRKVVIALNDRRRQLPVEALLNLRVQGVEVIEGVSFYEQISGKILVKPLRPSSLIFSEGFNRMKIMRLSKRALDIFLASVGSIVSLPIFAILAVLIKLDSKGPIFYRQERVGEKGKTFMVIKFRSMRQDAETKTGPVWASENDPRVTRLGRIMRLLRLDEIPQMINVLRGEMSFVGPRPERPVFVDQLRKKIPYYDLRFTVKPGLTGWAQIKYQYGSTEEDALEKLQYDLYYIKHLSPLFDLTIVMETIQVILGGKGR</sequence>
<feature type="transmembrane region" description="Helical" evidence="7">
    <location>
        <begin position="76"/>
        <end position="95"/>
    </location>
</feature>
<comment type="subcellular location">
    <subcellularLocation>
        <location evidence="1">Membrane</location>
        <topology evidence="1">Multi-pass membrane protein</topology>
    </subcellularLocation>
</comment>
<evidence type="ECO:0000256" key="7">
    <source>
        <dbReference type="SAM" id="Phobius"/>
    </source>
</evidence>
<feature type="domain" description="Bacterial sugar transferase" evidence="8">
    <location>
        <begin position="256"/>
        <end position="439"/>
    </location>
</feature>
<evidence type="ECO:0000256" key="5">
    <source>
        <dbReference type="ARBA" id="ARBA00022989"/>
    </source>
</evidence>
<keyword evidence="3 9" id="KW-0808">Transferase</keyword>
<dbReference type="PANTHER" id="PTHR30576">
    <property type="entry name" value="COLANIC BIOSYNTHESIS UDP-GLUCOSE LIPID CARRIER TRANSFERASE"/>
    <property type="match status" value="1"/>
</dbReference>
<dbReference type="InterPro" id="IPR017475">
    <property type="entry name" value="EPS_sugar_tfrase"/>
</dbReference>
<keyword evidence="6 7" id="KW-0472">Membrane</keyword>
<dbReference type="InterPro" id="IPR017464">
    <property type="entry name" value="Sugar_tfrase_EpsB_2"/>
</dbReference>
<dbReference type="AlphaFoldDB" id="A0A7X6DRL3"/>
<dbReference type="NCBIfam" id="TIGR03025">
    <property type="entry name" value="EPS_sugtrans"/>
    <property type="match status" value="1"/>
</dbReference>
<evidence type="ECO:0000256" key="6">
    <source>
        <dbReference type="ARBA" id="ARBA00023136"/>
    </source>
</evidence>
<accession>A0A7X6DRL3</accession>
<dbReference type="GO" id="GO:0009242">
    <property type="term" value="P:colanic acid biosynthetic process"/>
    <property type="evidence" value="ECO:0007669"/>
    <property type="project" value="TreeGrafter"/>
</dbReference>
<keyword evidence="4 7" id="KW-0812">Transmembrane</keyword>
<keyword evidence="10" id="KW-1185">Reference proteome</keyword>
<feature type="transmembrane region" description="Helical" evidence="7">
    <location>
        <begin position="258"/>
        <end position="282"/>
    </location>
</feature>
<gene>
    <name evidence="9" type="ORF">MNODULE_15240</name>
</gene>
<evidence type="ECO:0000313" key="9">
    <source>
        <dbReference type="EMBL" id="NKE72103.1"/>
    </source>
</evidence>
<evidence type="ECO:0000256" key="3">
    <source>
        <dbReference type="ARBA" id="ARBA00022679"/>
    </source>
</evidence>
<evidence type="ECO:0000256" key="4">
    <source>
        <dbReference type="ARBA" id="ARBA00022692"/>
    </source>
</evidence>
<dbReference type="GO" id="GO:0016020">
    <property type="term" value="C:membrane"/>
    <property type="evidence" value="ECO:0007669"/>
    <property type="project" value="UniProtKB-SubCell"/>
</dbReference>
<comment type="caution">
    <text evidence="9">The sequence shown here is derived from an EMBL/GenBank/DDBJ whole genome shotgun (WGS) entry which is preliminary data.</text>
</comment>
<dbReference type="EMBL" id="VTOW01000003">
    <property type="protein sequence ID" value="NKE72103.1"/>
    <property type="molecule type" value="Genomic_DNA"/>
</dbReference>
<dbReference type="RefSeq" id="WP_168061467.1">
    <property type="nucleotide sequence ID" value="NZ_VTOW01000003.1"/>
</dbReference>
<organism evidence="9 10">
    <name type="scientific">Candidatus Manganitrophus noduliformans</name>
    <dbReference type="NCBI Taxonomy" id="2606439"/>
    <lineage>
        <taxon>Bacteria</taxon>
        <taxon>Pseudomonadati</taxon>
        <taxon>Nitrospirota</taxon>
        <taxon>Nitrospiria</taxon>
        <taxon>Candidatus Troglogloeales</taxon>
        <taxon>Candidatus Manganitrophaceae</taxon>
        <taxon>Candidatus Manganitrophus</taxon>
    </lineage>
</organism>
<keyword evidence="5 7" id="KW-1133">Transmembrane helix</keyword>
<comment type="similarity">
    <text evidence="2">Belongs to the bacterial sugar transferase family.</text>
</comment>
<dbReference type="Proteomes" id="UP000534783">
    <property type="component" value="Unassembled WGS sequence"/>
</dbReference>
<dbReference type="GO" id="GO:0089702">
    <property type="term" value="F:undecaprenyl-phosphate glucose phosphotransferase activity"/>
    <property type="evidence" value="ECO:0007669"/>
    <property type="project" value="TreeGrafter"/>
</dbReference>
<dbReference type="PANTHER" id="PTHR30576:SF21">
    <property type="entry name" value="UDP-GLUCOSE:UNDECAPRENYL-PHOSPHATE GLUCOSE-1-PHOSPHATE TRANSFERASE"/>
    <property type="match status" value="1"/>
</dbReference>
<dbReference type="InterPro" id="IPR003362">
    <property type="entry name" value="Bact_transf"/>
</dbReference>
<evidence type="ECO:0000256" key="2">
    <source>
        <dbReference type="ARBA" id="ARBA00006464"/>
    </source>
</evidence>
<protein>
    <submittedName>
        <fullName evidence="9">TIGR03013 family PEP-CTERM/XrtA system glycosyltransferase</fullName>
    </submittedName>
</protein>
<dbReference type="Pfam" id="PF02397">
    <property type="entry name" value="Bac_transf"/>
    <property type="match status" value="1"/>
</dbReference>
<evidence type="ECO:0000259" key="8">
    <source>
        <dbReference type="Pfam" id="PF02397"/>
    </source>
</evidence>
<evidence type="ECO:0000256" key="1">
    <source>
        <dbReference type="ARBA" id="ARBA00004141"/>
    </source>
</evidence>
<name>A0A7X6DRL3_9BACT</name>
<proteinExistence type="inferred from homology"/>